<organism evidence="6 7">
    <name type="scientific">Adineta steineri</name>
    <dbReference type="NCBI Taxonomy" id="433720"/>
    <lineage>
        <taxon>Eukaryota</taxon>
        <taxon>Metazoa</taxon>
        <taxon>Spiralia</taxon>
        <taxon>Gnathifera</taxon>
        <taxon>Rotifera</taxon>
        <taxon>Eurotatoria</taxon>
        <taxon>Bdelloidea</taxon>
        <taxon>Adinetida</taxon>
        <taxon>Adinetidae</taxon>
        <taxon>Adineta</taxon>
    </lineage>
</organism>
<evidence type="ECO:0000259" key="5">
    <source>
        <dbReference type="PROSITE" id="PS50893"/>
    </source>
</evidence>
<evidence type="ECO:0000256" key="1">
    <source>
        <dbReference type="ARBA" id="ARBA00022448"/>
    </source>
</evidence>
<evidence type="ECO:0000313" key="7">
    <source>
        <dbReference type="Proteomes" id="UP000663868"/>
    </source>
</evidence>
<dbReference type="FunFam" id="3.40.50.300:FF:002470">
    <property type="entry name" value="ABC transporter, putative"/>
    <property type="match status" value="1"/>
</dbReference>
<dbReference type="InterPro" id="IPR027417">
    <property type="entry name" value="P-loop_NTPase"/>
</dbReference>
<keyword evidence="3" id="KW-0547">Nucleotide-binding</keyword>
<keyword evidence="2" id="KW-0677">Repeat</keyword>
<keyword evidence="1" id="KW-0813">Transport</keyword>
<dbReference type="AlphaFoldDB" id="A0A820JYU9"/>
<dbReference type="InterPro" id="IPR003593">
    <property type="entry name" value="AAA+_ATPase"/>
</dbReference>
<dbReference type="GO" id="GO:0016887">
    <property type="term" value="F:ATP hydrolysis activity"/>
    <property type="evidence" value="ECO:0007669"/>
    <property type="project" value="InterPro"/>
</dbReference>
<proteinExistence type="predicted"/>
<feature type="non-terminal residue" evidence="6">
    <location>
        <position position="206"/>
    </location>
</feature>
<dbReference type="SUPFAM" id="SSF52540">
    <property type="entry name" value="P-loop containing nucleoside triphosphate hydrolases"/>
    <property type="match status" value="1"/>
</dbReference>
<evidence type="ECO:0000256" key="2">
    <source>
        <dbReference type="ARBA" id="ARBA00022737"/>
    </source>
</evidence>
<dbReference type="GO" id="GO:0016020">
    <property type="term" value="C:membrane"/>
    <property type="evidence" value="ECO:0007669"/>
    <property type="project" value="InterPro"/>
</dbReference>
<feature type="non-terminal residue" evidence="6">
    <location>
        <position position="1"/>
    </location>
</feature>
<sequence>VKRTCVGVKQGECFGLLGVNGSGKTTTFKMLTGEVSMTDGNASINNFSVIKQLNKVHQNLGYCPQFDALDSLLTAREHLYLYARLRGIKKKNISYIADCLLKRLGLTLWADRPVKQYSGGNKRKLSTAISLIGNPSIIFMDEPTTGMDVRAKRFLWNCILTLTRKDHKSVVITSHSMEECETLCNRLVIMVNGKFKCLGSVQHLKA</sequence>
<comment type="caution">
    <text evidence="6">The sequence shown here is derived from an EMBL/GenBank/DDBJ whole genome shotgun (WGS) entry which is preliminary data.</text>
</comment>
<dbReference type="PANTHER" id="PTHR19229">
    <property type="entry name" value="ATP-BINDING CASSETTE TRANSPORTER SUBFAMILY A ABCA"/>
    <property type="match status" value="1"/>
</dbReference>
<gene>
    <name evidence="6" type="ORF">KXQ929_LOCUS47275</name>
</gene>
<name>A0A820JYU9_9BILA</name>
<dbReference type="InterPro" id="IPR026082">
    <property type="entry name" value="ABCA"/>
</dbReference>
<dbReference type="Pfam" id="PF00005">
    <property type="entry name" value="ABC_tran"/>
    <property type="match status" value="1"/>
</dbReference>
<evidence type="ECO:0000256" key="4">
    <source>
        <dbReference type="ARBA" id="ARBA00022840"/>
    </source>
</evidence>
<dbReference type="Gene3D" id="3.40.50.300">
    <property type="entry name" value="P-loop containing nucleotide triphosphate hydrolases"/>
    <property type="match status" value="1"/>
</dbReference>
<dbReference type="Proteomes" id="UP000663868">
    <property type="component" value="Unassembled WGS sequence"/>
</dbReference>
<dbReference type="CDD" id="cd03263">
    <property type="entry name" value="ABC_subfamily_A"/>
    <property type="match status" value="1"/>
</dbReference>
<reference evidence="6" key="1">
    <citation type="submission" date="2021-02" db="EMBL/GenBank/DDBJ databases">
        <authorList>
            <person name="Nowell W R."/>
        </authorList>
    </citation>
    <scope>NUCLEOTIDE SEQUENCE</scope>
</reference>
<protein>
    <recommendedName>
        <fullName evidence="5">ABC transporter domain-containing protein</fullName>
    </recommendedName>
</protein>
<dbReference type="SMART" id="SM00382">
    <property type="entry name" value="AAA"/>
    <property type="match status" value="1"/>
</dbReference>
<dbReference type="PROSITE" id="PS50893">
    <property type="entry name" value="ABC_TRANSPORTER_2"/>
    <property type="match status" value="1"/>
</dbReference>
<dbReference type="GO" id="GO:0005319">
    <property type="term" value="F:lipid transporter activity"/>
    <property type="evidence" value="ECO:0007669"/>
    <property type="project" value="TreeGrafter"/>
</dbReference>
<evidence type="ECO:0000313" key="6">
    <source>
        <dbReference type="EMBL" id="CAF4332950.1"/>
    </source>
</evidence>
<feature type="domain" description="ABC transporter" evidence="5">
    <location>
        <begin position="1"/>
        <end position="206"/>
    </location>
</feature>
<keyword evidence="4" id="KW-0067">ATP-binding</keyword>
<dbReference type="GO" id="GO:0005524">
    <property type="term" value="F:ATP binding"/>
    <property type="evidence" value="ECO:0007669"/>
    <property type="project" value="UniProtKB-KW"/>
</dbReference>
<accession>A0A820JYU9</accession>
<dbReference type="PANTHER" id="PTHR19229:SF36">
    <property type="entry name" value="ATP-BINDING CASSETTE SUB-FAMILY A MEMBER 2"/>
    <property type="match status" value="1"/>
</dbReference>
<dbReference type="InterPro" id="IPR003439">
    <property type="entry name" value="ABC_transporter-like_ATP-bd"/>
</dbReference>
<evidence type="ECO:0000256" key="3">
    <source>
        <dbReference type="ARBA" id="ARBA00022741"/>
    </source>
</evidence>
<dbReference type="GO" id="GO:0140359">
    <property type="term" value="F:ABC-type transporter activity"/>
    <property type="evidence" value="ECO:0007669"/>
    <property type="project" value="InterPro"/>
</dbReference>
<dbReference type="EMBL" id="CAJOBB010016842">
    <property type="protein sequence ID" value="CAF4332950.1"/>
    <property type="molecule type" value="Genomic_DNA"/>
</dbReference>